<evidence type="ECO:0000313" key="5">
    <source>
        <dbReference type="Proteomes" id="UP000189310"/>
    </source>
</evidence>
<dbReference type="RefSeq" id="WP_077171674.1">
    <property type="nucleotide sequence ID" value="NZ_MTLN01000004.1"/>
</dbReference>
<evidence type="ECO:0000313" key="4">
    <source>
        <dbReference type="EMBL" id="ONN71692.1"/>
    </source>
</evidence>
<keyword evidence="5" id="KW-1185">Reference proteome</keyword>
<dbReference type="EMBL" id="MTLN01000004">
    <property type="protein sequence ID" value="ONN71692.1"/>
    <property type="molecule type" value="Genomic_DNA"/>
</dbReference>
<dbReference type="Proteomes" id="UP000189310">
    <property type="component" value="Unassembled WGS sequence"/>
</dbReference>
<evidence type="ECO:0000256" key="1">
    <source>
        <dbReference type="ARBA" id="ARBA00006638"/>
    </source>
</evidence>
<organism evidence="4 5">
    <name type="scientific">Pseudomonas oryzihabitans</name>
    <dbReference type="NCBI Taxonomy" id="47885"/>
    <lineage>
        <taxon>Bacteria</taxon>
        <taxon>Pseudomonadati</taxon>
        <taxon>Pseudomonadota</taxon>
        <taxon>Gammaproteobacteria</taxon>
        <taxon>Pseudomonadales</taxon>
        <taxon>Pseudomonadaceae</taxon>
        <taxon>Pseudomonas</taxon>
    </lineage>
</organism>
<comment type="caution">
    <text evidence="4">The sequence shown here is derived from an EMBL/GenBank/DDBJ whole genome shotgun (WGS) entry which is preliminary data.</text>
</comment>
<proteinExistence type="inferred from homology"/>
<dbReference type="InterPro" id="IPR041247">
    <property type="entry name" value="Rad52_fam"/>
</dbReference>
<gene>
    <name evidence="4" type="ORF">BVL52_08590</name>
</gene>
<dbReference type="Gene3D" id="3.30.390.80">
    <property type="entry name" value="DNA repair protein Rad52/59/22"/>
    <property type="match status" value="1"/>
</dbReference>
<evidence type="ECO:0000256" key="3">
    <source>
        <dbReference type="ARBA" id="ARBA00023204"/>
    </source>
</evidence>
<reference evidence="4 5" key="1">
    <citation type="submission" date="2017-01" db="EMBL/GenBank/DDBJ databases">
        <title>Pseudomonas psychrotolerans genome sequencing and assembly.</title>
        <authorList>
            <person name="Vyas B."/>
            <person name="Mayilraj S."/>
        </authorList>
    </citation>
    <scope>NUCLEOTIDE SEQUENCE [LARGE SCALE GENOMIC DNA]</scope>
    <source>
        <strain evidence="4 5">SDS18</strain>
    </source>
</reference>
<dbReference type="InterPro" id="IPR042525">
    <property type="entry name" value="Rad52_Rad59_Rad22_sf"/>
</dbReference>
<keyword evidence="3" id="KW-0234">DNA repair</keyword>
<sequence>MSENKMQLWNEVQATDPSATKEATVSGQKITSISGQHMIRRATEMFGPVGIGWGWSVVEERFDQGGPARNDKGEVLGHEVGHTVRIRLWFELNGKRGEVEQYGCTPFAYKSRWGITTDTEAPKKSLTDAIKKALSMLGFSADIFLGMFDDREYVQLRKEEEQLAKAEDKEAEAERQKEERLAYLKSVVESMAGAQNMHELKKMHDTAVRKLSARRDEAGVKRVAKELATQTERLEGAAA</sequence>
<evidence type="ECO:0000256" key="2">
    <source>
        <dbReference type="ARBA" id="ARBA00022763"/>
    </source>
</evidence>
<name>A0ABX3IU03_9PSED</name>
<accession>A0ABX3IU03</accession>
<protein>
    <recommendedName>
        <fullName evidence="6">Rad52/22 family double-strand break repair protein</fullName>
    </recommendedName>
</protein>
<dbReference type="Pfam" id="PF04098">
    <property type="entry name" value="Rad52_Rad22"/>
    <property type="match status" value="1"/>
</dbReference>
<keyword evidence="2" id="KW-0227">DNA damage</keyword>
<comment type="similarity">
    <text evidence="1">Belongs to the RAD52 family.</text>
</comment>
<evidence type="ECO:0008006" key="6">
    <source>
        <dbReference type="Google" id="ProtNLM"/>
    </source>
</evidence>